<organism evidence="2 3">
    <name type="scientific">Dyella japonica DSM 16301</name>
    <dbReference type="NCBI Taxonomy" id="1440762"/>
    <lineage>
        <taxon>Bacteria</taxon>
        <taxon>Pseudomonadati</taxon>
        <taxon>Pseudomonadota</taxon>
        <taxon>Gammaproteobacteria</taxon>
        <taxon>Lysobacterales</taxon>
        <taxon>Rhodanobacteraceae</taxon>
        <taxon>Dyella</taxon>
    </lineage>
</organism>
<evidence type="ECO:0000256" key="1">
    <source>
        <dbReference type="SAM" id="MobiDB-lite"/>
    </source>
</evidence>
<dbReference type="SUPFAM" id="SSF53756">
    <property type="entry name" value="UDP-Glycosyltransferase/glycogen phosphorylase"/>
    <property type="match status" value="1"/>
</dbReference>
<dbReference type="Proteomes" id="UP000035481">
    <property type="component" value="Unassembled WGS sequence"/>
</dbReference>
<comment type="caution">
    <text evidence="2">The sequence shown here is derived from an EMBL/GenBank/DDBJ whole genome shotgun (WGS) entry which is preliminary data.</text>
</comment>
<dbReference type="Gene3D" id="3.40.50.2000">
    <property type="entry name" value="Glycogen Phosphorylase B"/>
    <property type="match status" value="1"/>
</dbReference>
<dbReference type="PANTHER" id="PTHR12526">
    <property type="entry name" value="GLYCOSYLTRANSFERASE"/>
    <property type="match status" value="1"/>
</dbReference>
<evidence type="ECO:0000313" key="2">
    <source>
        <dbReference type="EMBL" id="KLD66152.1"/>
    </source>
</evidence>
<reference evidence="2 3" key="1">
    <citation type="journal article" date="2015" name="Antonie Van Leeuwenhoek">
        <title>A phylogenomic and molecular marker based taxonomic framework for the order Xanthomonadales: proposal to transfer the families Algiphilaceae and Solimonadaceae to the order Nevskiales ord. nov. and to create a new family within the order Xanthomonadales, the family Rhodanobacteraceae fam. nov., containing the genus Rhodanobacter and its closest relatives.</title>
        <authorList>
            <person name="Naushad S."/>
            <person name="Adeolu M."/>
            <person name="Wong S."/>
            <person name="Sohail M."/>
            <person name="Schellhorn H.E."/>
            <person name="Gupta R.S."/>
        </authorList>
    </citation>
    <scope>NUCLEOTIDE SEQUENCE [LARGE SCALE GENOMIC DNA]</scope>
    <source>
        <strain evidence="2 3">DSM 16301</strain>
    </source>
</reference>
<sequence length="576" mass="64130">MPSDAQLIEFRWAVDHFALTEEGTLLFFGWALHDREDIMSLTMILRFMDGTDQRFNVVYGTERTDVASAIADNPRSLMCGYYFFGHARSAEFLSMSLEVQLADGSQALLPTNCAMPQSKSKTRDDRRSQRVQTMARLVRRSWFFARSGRFVDLATVARRYLAGKPRVMANGIESIVQTLAKHSRAELIVDHDLGGGANHFRQSLTEELVSAGCAVLILTFHVPTLRYGLECRTQDMTTRIAIDLNEFFAKLREFPLSRIHYNNTVSFTNQLAVIEALSSVGMTVPVSYYMHDFHSVCPSHFLLDVEGRYCSVPDVHRCQSCLPRMSEGLVSLFAERDIQLWRRRWLSFLLKTDEIVFFSNSSKELLLRAYPQLGRHSALKLKPHDISDFPSATVQFDLKAKLNIGVVGRINAHKGAAIVNQMAAALDARGMKEQITVFGAIDGRQRSPSLVVTGSYQRGNLASLLTKHNVNMIAFTSVWPETFSFVVAEVMSLGLPIICFDLGAPAERVSAYPLGRVVPFSDGATLVEATVAFRDELLEKAAKSEQGVSPIVASTRGAEPAARARQDKQAASVARS</sequence>
<name>A0A0G9HEW2_9GAMM</name>
<dbReference type="AlphaFoldDB" id="A0A0G9HEW2"/>
<proteinExistence type="predicted"/>
<dbReference type="Pfam" id="PF13692">
    <property type="entry name" value="Glyco_trans_1_4"/>
    <property type="match status" value="1"/>
</dbReference>
<protein>
    <submittedName>
        <fullName evidence="2">Uncharacterized protein</fullName>
    </submittedName>
</protein>
<dbReference type="STRING" id="1440762.Y882_00275"/>
<feature type="region of interest" description="Disordered" evidence="1">
    <location>
        <begin position="545"/>
        <end position="576"/>
    </location>
</feature>
<dbReference type="EMBL" id="JPLA01000001">
    <property type="protein sequence ID" value="KLD66152.1"/>
    <property type="molecule type" value="Genomic_DNA"/>
</dbReference>
<evidence type="ECO:0000313" key="3">
    <source>
        <dbReference type="Proteomes" id="UP000035481"/>
    </source>
</evidence>
<accession>A0A0G9HEW2</accession>
<gene>
    <name evidence="2" type="ORF">Y882_00275</name>
</gene>
<dbReference type="PATRIC" id="fig|1440762.4.peg.51"/>